<organism evidence="5 6">
    <name type="scientific">Rhipicephalus microplus</name>
    <name type="common">Cattle tick</name>
    <name type="synonym">Boophilus microplus</name>
    <dbReference type="NCBI Taxonomy" id="6941"/>
    <lineage>
        <taxon>Eukaryota</taxon>
        <taxon>Metazoa</taxon>
        <taxon>Ecdysozoa</taxon>
        <taxon>Arthropoda</taxon>
        <taxon>Chelicerata</taxon>
        <taxon>Arachnida</taxon>
        <taxon>Acari</taxon>
        <taxon>Parasitiformes</taxon>
        <taxon>Ixodida</taxon>
        <taxon>Ixodoidea</taxon>
        <taxon>Ixodidae</taxon>
        <taxon>Rhipicephalinae</taxon>
        <taxon>Rhipicephalus</taxon>
        <taxon>Boophilus</taxon>
    </lineage>
</organism>
<dbReference type="EMBL" id="JABSTU010000006">
    <property type="protein sequence ID" value="KAH8029129.1"/>
    <property type="molecule type" value="Genomic_DNA"/>
</dbReference>
<evidence type="ECO:0000313" key="5">
    <source>
        <dbReference type="EMBL" id="KAH8029129.1"/>
    </source>
</evidence>
<keyword evidence="3" id="KW-0812">Transmembrane</keyword>
<dbReference type="SUPFAM" id="SSF55486">
    <property type="entry name" value="Metalloproteases ('zincins'), catalytic domain"/>
    <property type="match status" value="1"/>
</dbReference>
<dbReference type="GO" id="GO:0004222">
    <property type="term" value="F:metalloendopeptidase activity"/>
    <property type="evidence" value="ECO:0007669"/>
    <property type="project" value="InterPro"/>
</dbReference>
<feature type="domain" description="Peptidase M13 N-terminal" evidence="4">
    <location>
        <begin position="182"/>
        <end position="533"/>
    </location>
</feature>
<name>A0A9J6E530_RHIMP</name>
<dbReference type="Gene3D" id="1.10.1380.10">
    <property type="entry name" value="Neutral endopeptidase , domain2"/>
    <property type="match status" value="1"/>
</dbReference>
<dbReference type="VEuPathDB" id="VectorBase:LOC119186918"/>
<feature type="region of interest" description="Disordered" evidence="2">
    <location>
        <begin position="43"/>
        <end position="66"/>
    </location>
</feature>
<dbReference type="PANTHER" id="PTHR11733">
    <property type="entry name" value="ZINC METALLOPROTEASE FAMILY M13 NEPRILYSIN-RELATED"/>
    <property type="match status" value="1"/>
</dbReference>
<dbReference type="GO" id="GO:0016485">
    <property type="term" value="P:protein processing"/>
    <property type="evidence" value="ECO:0007669"/>
    <property type="project" value="TreeGrafter"/>
</dbReference>
<dbReference type="Proteomes" id="UP000821866">
    <property type="component" value="Chromosome 4"/>
</dbReference>
<accession>A0A9J6E530</accession>
<evidence type="ECO:0000256" key="1">
    <source>
        <dbReference type="ARBA" id="ARBA00007357"/>
    </source>
</evidence>
<feature type="transmembrane region" description="Helical" evidence="3">
    <location>
        <begin position="113"/>
        <end position="136"/>
    </location>
</feature>
<keyword evidence="6" id="KW-1185">Reference proteome</keyword>
<reference evidence="5" key="1">
    <citation type="journal article" date="2020" name="Cell">
        <title>Large-Scale Comparative Analyses of Tick Genomes Elucidate Their Genetic Diversity and Vector Capacities.</title>
        <authorList>
            <consortium name="Tick Genome and Microbiome Consortium (TIGMIC)"/>
            <person name="Jia N."/>
            <person name="Wang J."/>
            <person name="Shi W."/>
            <person name="Du L."/>
            <person name="Sun Y."/>
            <person name="Zhan W."/>
            <person name="Jiang J.F."/>
            <person name="Wang Q."/>
            <person name="Zhang B."/>
            <person name="Ji P."/>
            <person name="Bell-Sakyi L."/>
            <person name="Cui X.M."/>
            <person name="Yuan T.T."/>
            <person name="Jiang B.G."/>
            <person name="Yang W.F."/>
            <person name="Lam T.T."/>
            <person name="Chang Q.C."/>
            <person name="Ding S.J."/>
            <person name="Wang X.J."/>
            <person name="Zhu J.G."/>
            <person name="Ruan X.D."/>
            <person name="Zhao L."/>
            <person name="Wei J.T."/>
            <person name="Ye R.Z."/>
            <person name="Que T.C."/>
            <person name="Du C.H."/>
            <person name="Zhou Y.H."/>
            <person name="Cheng J.X."/>
            <person name="Dai P.F."/>
            <person name="Guo W.B."/>
            <person name="Han X.H."/>
            <person name="Huang E.J."/>
            <person name="Li L.F."/>
            <person name="Wei W."/>
            <person name="Gao Y.C."/>
            <person name="Liu J.Z."/>
            <person name="Shao H.Z."/>
            <person name="Wang X."/>
            <person name="Wang C.C."/>
            <person name="Yang T.C."/>
            <person name="Huo Q.B."/>
            <person name="Li W."/>
            <person name="Chen H.Y."/>
            <person name="Chen S.E."/>
            <person name="Zhou L.G."/>
            <person name="Ni X.B."/>
            <person name="Tian J.H."/>
            <person name="Sheng Y."/>
            <person name="Liu T."/>
            <person name="Pan Y.S."/>
            <person name="Xia L.Y."/>
            <person name="Li J."/>
            <person name="Zhao F."/>
            <person name="Cao W.C."/>
        </authorList>
    </citation>
    <scope>NUCLEOTIDE SEQUENCE</scope>
    <source>
        <strain evidence="5">Rmic-2018</strain>
    </source>
</reference>
<dbReference type="InterPro" id="IPR024079">
    <property type="entry name" value="MetalloPept_cat_dom_sf"/>
</dbReference>
<evidence type="ECO:0000259" key="4">
    <source>
        <dbReference type="Pfam" id="PF05649"/>
    </source>
</evidence>
<sequence length="786" mass="88739">MNVIPRVYFERIGSAPSRDYPNTTRYSVANPPCGYEPRSLLGDKTRQRQRQHSHVRVPAARDEKKNKNDVVGLRHRAIRLLQAAMKIASPPGATPRSPGWSQDVAPVPYSKRLVCVVVFAVAAGLVVSVVALFYVFAMVTQIPTKNGDGDRSGERVNLSCRTDGCSRFEALLADSLNTSVDPCHDFKAYVSSRWLPDPSSELDYQWRYKWDVKYAWMRMMADEIRLRSDTSTLERLMADSFGACAHRASENAVDTRKKFKQLMRDLSVPWPETPPRDVDPFEAHLNLSIRWNIPLWFDVKMLPADTSRANKFIYIYPSAYAKFWKGEYDAITSQGSMRQYVNQYIEYFYHELTPNSSGQAADICRCDAVFNFTRHVVFQLARVDAKKTPVAILGFGSLARAFGLTTERLVSLLNDYFRPKNLTFFDPEDQALVKATNTLDVVRHIITETDASTVLSHLGWWMLQVYAPIADNRFFVQKYGSAEKAELLRPLFCETQVESSFKLLLLVTHMDVHFRSQQQRNINDLLTSVREAALAEYEKLHLPADVKKLLTGRLRRLRINLWPRPQFRSAAQLRQIYSFEYASTKTMLDYWISERRGNAALIGSSAYFEDKRLPHGNSKDTFSYDSILDTVSLSMVAVHEPFYYTDDDAFGAINYGGLGASFAMTLQEGLESDPALRNAVASHASSGAAHGSESLPWGAVIGNDTKGSPWLELGPLFLPAFRAFQSKMRGAGSLNAGRFSPAKVFFVNFCHSQTRMRASFDCNAALQAASDFVFAFDCERGSNMNP</sequence>
<keyword evidence="3" id="KW-0472">Membrane</keyword>
<dbReference type="InterPro" id="IPR042089">
    <property type="entry name" value="Peptidase_M13_dom_2"/>
</dbReference>
<dbReference type="Gene3D" id="3.40.390.10">
    <property type="entry name" value="Collagenase (Catalytic Domain)"/>
    <property type="match status" value="1"/>
</dbReference>
<proteinExistence type="inferred from homology"/>
<reference evidence="5" key="2">
    <citation type="submission" date="2021-09" db="EMBL/GenBank/DDBJ databases">
        <authorList>
            <person name="Jia N."/>
            <person name="Wang J."/>
            <person name="Shi W."/>
            <person name="Du L."/>
            <person name="Sun Y."/>
            <person name="Zhan W."/>
            <person name="Jiang J."/>
            <person name="Wang Q."/>
            <person name="Zhang B."/>
            <person name="Ji P."/>
            <person name="Sakyi L.B."/>
            <person name="Cui X."/>
            <person name="Yuan T."/>
            <person name="Jiang B."/>
            <person name="Yang W."/>
            <person name="Lam T.T.-Y."/>
            <person name="Chang Q."/>
            <person name="Ding S."/>
            <person name="Wang X."/>
            <person name="Zhu J."/>
            <person name="Ruan X."/>
            <person name="Zhao L."/>
            <person name="Wei J."/>
            <person name="Que T."/>
            <person name="Du C."/>
            <person name="Cheng J."/>
            <person name="Dai P."/>
            <person name="Han X."/>
            <person name="Huang E."/>
            <person name="Gao Y."/>
            <person name="Liu J."/>
            <person name="Shao H."/>
            <person name="Ye R."/>
            <person name="Li L."/>
            <person name="Wei W."/>
            <person name="Wang X."/>
            <person name="Wang C."/>
            <person name="Huo Q."/>
            <person name="Li W."/>
            <person name="Guo W."/>
            <person name="Chen H."/>
            <person name="Chen S."/>
            <person name="Zhou L."/>
            <person name="Zhou L."/>
            <person name="Ni X."/>
            <person name="Tian J."/>
            <person name="Zhou Y."/>
            <person name="Sheng Y."/>
            <person name="Liu T."/>
            <person name="Pan Y."/>
            <person name="Xia L."/>
            <person name="Li J."/>
            <person name="Zhao F."/>
            <person name="Cao W."/>
        </authorList>
    </citation>
    <scope>NUCLEOTIDE SEQUENCE</scope>
    <source>
        <strain evidence="5">Rmic-2018</strain>
        <tissue evidence="5">Larvae</tissue>
    </source>
</reference>
<keyword evidence="3" id="KW-1133">Transmembrane helix</keyword>
<dbReference type="InterPro" id="IPR008753">
    <property type="entry name" value="Peptidase_M13_N"/>
</dbReference>
<evidence type="ECO:0000256" key="2">
    <source>
        <dbReference type="SAM" id="MobiDB-lite"/>
    </source>
</evidence>
<protein>
    <recommendedName>
        <fullName evidence="4">Peptidase M13 N-terminal domain-containing protein</fullName>
    </recommendedName>
</protein>
<dbReference type="PROSITE" id="PS51885">
    <property type="entry name" value="NEPRILYSIN"/>
    <property type="match status" value="1"/>
</dbReference>
<comment type="caution">
    <text evidence="5">The sequence shown here is derived from an EMBL/GenBank/DDBJ whole genome shotgun (WGS) entry which is preliminary data.</text>
</comment>
<dbReference type="InterPro" id="IPR000718">
    <property type="entry name" value="Peptidase_M13"/>
</dbReference>
<dbReference type="AlphaFoldDB" id="A0A9J6E530"/>
<gene>
    <name evidence="5" type="ORF">HPB51_022713</name>
</gene>
<dbReference type="GO" id="GO:0005886">
    <property type="term" value="C:plasma membrane"/>
    <property type="evidence" value="ECO:0007669"/>
    <property type="project" value="TreeGrafter"/>
</dbReference>
<dbReference type="PANTHER" id="PTHR11733:SF241">
    <property type="entry name" value="GH26575P-RELATED"/>
    <property type="match status" value="1"/>
</dbReference>
<evidence type="ECO:0000313" key="6">
    <source>
        <dbReference type="Proteomes" id="UP000821866"/>
    </source>
</evidence>
<comment type="similarity">
    <text evidence="1">Belongs to the peptidase M13 family.</text>
</comment>
<dbReference type="Pfam" id="PF05649">
    <property type="entry name" value="Peptidase_M13_N"/>
    <property type="match status" value="1"/>
</dbReference>
<evidence type="ECO:0000256" key="3">
    <source>
        <dbReference type="SAM" id="Phobius"/>
    </source>
</evidence>